<evidence type="ECO:0000313" key="2">
    <source>
        <dbReference type="EMBL" id="KDS92140.1"/>
    </source>
</evidence>
<dbReference type="PROSITE" id="PS51257">
    <property type="entry name" value="PROKAR_LIPOPROTEIN"/>
    <property type="match status" value="1"/>
</dbReference>
<gene>
    <name evidence="2" type="ORF">FK85_04940</name>
</gene>
<protein>
    <submittedName>
        <fullName evidence="2">Uncharacterized protein</fullName>
    </submittedName>
</protein>
<name>A0A081EXK2_9EURY</name>
<dbReference type="InterPro" id="IPR058324">
    <property type="entry name" value="DUF8011"/>
</dbReference>
<keyword evidence="1" id="KW-0472">Membrane</keyword>
<dbReference type="EMBL" id="JNFH02000016">
    <property type="protein sequence ID" value="KDS92140.1"/>
    <property type="molecule type" value="Genomic_DNA"/>
</dbReference>
<dbReference type="OrthoDB" id="351217at2157"/>
<keyword evidence="1" id="KW-0812">Transmembrane</keyword>
<keyword evidence="1" id="KW-1133">Transmembrane helix</keyword>
<accession>A0A081EXK2</accession>
<evidence type="ECO:0000313" key="3">
    <source>
        <dbReference type="Proteomes" id="UP000053331"/>
    </source>
</evidence>
<sequence length="100" mass="10466">MPSRLAAGLFSEPSGRRHATVMFVAALAFACLYLYAVRHAGSTGAEWLLFMIAGTALSGLAESLPGDRRVAAGVLRVLAILVLTCLLVVLSVAPGLIDLR</sequence>
<feature type="transmembrane region" description="Helical" evidence="1">
    <location>
        <begin position="21"/>
        <end position="41"/>
    </location>
</feature>
<evidence type="ECO:0000256" key="1">
    <source>
        <dbReference type="SAM" id="Phobius"/>
    </source>
</evidence>
<keyword evidence="3" id="KW-1185">Reference proteome</keyword>
<comment type="caution">
    <text evidence="2">The sequence shown here is derived from an EMBL/GenBank/DDBJ whole genome shotgun (WGS) entry which is preliminary data.</text>
</comment>
<proteinExistence type="predicted"/>
<dbReference type="Pfam" id="PF26041">
    <property type="entry name" value="DUF8011"/>
    <property type="match status" value="1"/>
</dbReference>
<dbReference type="Proteomes" id="UP000053331">
    <property type="component" value="Unassembled WGS sequence"/>
</dbReference>
<feature type="transmembrane region" description="Helical" evidence="1">
    <location>
        <begin position="47"/>
        <end position="65"/>
    </location>
</feature>
<feature type="transmembrane region" description="Helical" evidence="1">
    <location>
        <begin position="77"/>
        <end position="97"/>
    </location>
</feature>
<organism evidence="2 3">
    <name type="scientific">Halorubrum saccharovorum</name>
    <dbReference type="NCBI Taxonomy" id="2248"/>
    <lineage>
        <taxon>Archaea</taxon>
        <taxon>Methanobacteriati</taxon>
        <taxon>Methanobacteriota</taxon>
        <taxon>Stenosarchaea group</taxon>
        <taxon>Halobacteria</taxon>
        <taxon>Halobacteriales</taxon>
        <taxon>Haloferacaceae</taxon>
        <taxon>Halorubrum</taxon>
    </lineage>
</organism>
<dbReference type="AlphaFoldDB" id="A0A081EXK2"/>
<reference evidence="2 3" key="1">
    <citation type="journal article" date="2015" name="Genome Announc.">
        <title>Draft genome sequence of a Halorubrum H3 strain isolated from the burlinskoye salt lake (Altai Krai, Russia).</title>
        <authorList>
            <person name="Rozanov A.S."/>
            <person name="Bryanskaya A.V."/>
            <person name="Malup T.K."/>
            <person name="Kotenko A.V."/>
            <person name="Peltek S.E."/>
        </authorList>
    </citation>
    <scope>NUCLEOTIDE SEQUENCE [LARGE SCALE GENOMIC DNA]</scope>
    <source>
        <strain evidence="2 3">H3</strain>
    </source>
</reference>
<dbReference type="RefSeq" id="WP_050024210.1">
    <property type="nucleotide sequence ID" value="NZ_JNFH02000016.1"/>
</dbReference>